<evidence type="ECO:0000313" key="1">
    <source>
        <dbReference type="EMBL" id="TWI22171.1"/>
    </source>
</evidence>
<accession>A0A562MRG3</accession>
<dbReference type="AlphaFoldDB" id="A0A562MRG3"/>
<protein>
    <submittedName>
        <fullName evidence="1">Uncharacterized protein</fullName>
    </submittedName>
</protein>
<dbReference type="OrthoDB" id="1495553at2"/>
<dbReference type="Proteomes" id="UP000315908">
    <property type="component" value="Unassembled WGS sequence"/>
</dbReference>
<reference evidence="1 2" key="1">
    <citation type="journal article" date="2015" name="Stand. Genomic Sci.">
        <title>Genomic Encyclopedia of Bacterial and Archaeal Type Strains, Phase III: the genomes of soil and plant-associated and newly described type strains.</title>
        <authorList>
            <person name="Whitman W.B."/>
            <person name="Woyke T."/>
            <person name="Klenk H.P."/>
            <person name="Zhou Y."/>
            <person name="Lilburn T.G."/>
            <person name="Beck B.J."/>
            <person name="De Vos P."/>
            <person name="Vandamme P."/>
            <person name="Eisen J.A."/>
            <person name="Garrity G."/>
            <person name="Hugenholtz P."/>
            <person name="Kyrpides N.C."/>
        </authorList>
    </citation>
    <scope>NUCLEOTIDE SEQUENCE [LARGE SCALE GENOMIC DNA]</scope>
    <source>
        <strain evidence="1 2">CGMCC 1.6855</strain>
    </source>
</reference>
<evidence type="ECO:0000313" key="2">
    <source>
        <dbReference type="Proteomes" id="UP000315908"/>
    </source>
</evidence>
<organism evidence="1 2">
    <name type="scientific">Sphingobacterium siyangense</name>
    <dbReference type="NCBI Taxonomy" id="459529"/>
    <lineage>
        <taxon>Bacteria</taxon>
        <taxon>Pseudomonadati</taxon>
        <taxon>Bacteroidota</taxon>
        <taxon>Sphingobacteriia</taxon>
        <taxon>Sphingobacteriales</taxon>
        <taxon>Sphingobacteriaceae</taxon>
        <taxon>Sphingobacterium</taxon>
    </lineage>
</organism>
<dbReference type="RefSeq" id="WP_145327612.1">
    <property type="nucleotide sequence ID" value="NZ_VLKR01000006.1"/>
</dbReference>
<sequence length="80" mass="9315">MSIYSDISNRIGWDKDTKVSIPSIDEAKELHNDVMVNKSIEAYESIFRYHRFAPQPDGGDDEIAMRYIHDAFLEGRSFFQ</sequence>
<dbReference type="EMBL" id="VLKR01000006">
    <property type="protein sequence ID" value="TWI22171.1"/>
    <property type="molecule type" value="Genomic_DNA"/>
</dbReference>
<name>A0A562MRG3_9SPHI</name>
<proteinExistence type="predicted"/>
<gene>
    <name evidence="1" type="ORF">IQ31_01576</name>
</gene>
<comment type="caution">
    <text evidence="1">The sequence shown here is derived from an EMBL/GenBank/DDBJ whole genome shotgun (WGS) entry which is preliminary data.</text>
</comment>